<accession>A0A5B7GBM8</accession>
<comment type="caution">
    <text evidence="2">The sequence shown here is derived from an EMBL/GenBank/DDBJ whole genome shotgun (WGS) entry which is preliminary data.</text>
</comment>
<organism evidence="2 3">
    <name type="scientific">Portunus trituberculatus</name>
    <name type="common">Swimming crab</name>
    <name type="synonym">Neptunus trituberculatus</name>
    <dbReference type="NCBI Taxonomy" id="210409"/>
    <lineage>
        <taxon>Eukaryota</taxon>
        <taxon>Metazoa</taxon>
        <taxon>Ecdysozoa</taxon>
        <taxon>Arthropoda</taxon>
        <taxon>Crustacea</taxon>
        <taxon>Multicrustacea</taxon>
        <taxon>Malacostraca</taxon>
        <taxon>Eumalacostraca</taxon>
        <taxon>Eucarida</taxon>
        <taxon>Decapoda</taxon>
        <taxon>Pleocyemata</taxon>
        <taxon>Brachyura</taxon>
        <taxon>Eubrachyura</taxon>
        <taxon>Portunoidea</taxon>
        <taxon>Portunidae</taxon>
        <taxon>Portuninae</taxon>
        <taxon>Portunus</taxon>
    </lineage>
</organism>
<protein>
    <submittedName>
        <fullName evidence="2">Uncharacterized protein</fullName>
    </submittedName>
</protein>
<gene>
    <name evidence="2" type="ORF">E2C01_048855</name>
</gene>
<dbReference type="EMBL" id="VSRR010012746">
    <property type="protein sequence ID" value="MPC54926.1"/>
    <property type="molecule type" value="Genomic_DNA"/>
</dbReference>
<proteinExistence type="predicted"/>
<evidence type="ECO:0000313" key="3">
    <source>
        <dbReference type="Proteomes" id="UP000324222"/>
    </source>
</evidence>
<name>A0A5B7GBM8_PORTR</name>
<feature type="compositionally biased region" description="Low complexity" evidence="1">
    <location>
        <begin position="7"/>
        <end position="19"/>
    </location>
</feature>
<reference evidence="2 3" key="1">
    <citation type="submission" date="2019-05" db="EMBL/GenBank/DDBJ databases">
        <title>Another draft genome of Portunus trituberculatus and its Hox gene families provides insights of decapod evolution.</title>
        <authorList>
            <person name="Jeong J.-H."/>
            <person name="Song I."/>
            <person name="Kim S."/>
            <person name="Choi T."/>
            <person name="Kim D."/>
            <person name="Ryu S."/>
            <person name="Kim W."/>
        </authorList>
    </citation>
    <scope>NUCLEOTIDE SEQUENCE [LARGE SCALE GENOMIC DNA]</scope>
    <source>
        <tissue evidence="2">Muscle</tissue>
    </source>
</reference>
<dbReference type="Proteomes" id="UP000324222">
    <property type="component" value="Unassembled WGS sequence"/>
</dbReference>
<keyword evidence="3" id="KW-1185">Reference proteome</keyword>
<feature type="region of interest" description="Disordered" evidence="1">
    <location>
        <begin position="1"/>
        <end position="52"/>
    </location>
</feature>
<feature type="compositionally biased region" description="Polar residues" evidence="1">
    <location>
        <begin position="20"/>
        <end position="40"/>
    </location>
</feature>
<evidence type="ECO:0000256" key="1">
    <source>
        <dbReference type="SAM" id="MobiDB-lite"/>
    </source>
</evidence>
<evidence type="ECO:0000313" key="2">
    <source>
        <dbReference type="EMBL" id="MPC54926.1"/>
    </source>
</evidence>
<sequence length="133" mass="14621">MKHTSQHHTATTTTTTRNTNQEPVKQKNINKGSSPRTPSLQERVRGTVSSSTPAGLAFRWLGGAMRNVTRIEMTRKATILSPGCRQKSKSGLVTASVSSPWSRLRAEAQAVREWLDTWTVAPMASSLCRANRS</sequence>
<dbReference type="AlphaFoldDB" id="A0A5B7GBM8"/>